<reference evidence="1 2" key="1">
    <citation type="submission" date="2019-03" db="EMBL/GenBank/DDBJ databases">
        <title>First draft genome of Liparis tanakae, snailfish: a comprehensive survey of snailfish specific genes.</title>
        <authorList>
            <person name="Kim W."/>
            <person name="Song I."/>
            <person name="Jeong J.-H."/>
            <person name="Kim D."/>
            <person name="Kim S."/>
            <person name="Ryu S."/>
            <person name="Song J.Y."/>
            <person name="Lee S.K."/>
        </authorList>
    </citation>
    <scope>NUCLEOTIDE SEQUENCE [LARGE SCALE GENOMIC DNA]</scope>
    <source>
        <tissue evidence="1">Muscle</tissue>
    </source>
</reference>
<dbReference type="Proteomes" id="UP000314294">
    <property type="component" value="Unassembled WGS sequence"/>
</dbReference>
<comment type="caution">
    <text evidence="1">The sequence shown here is derived from an EMBL/GenBank/DDBJ whole genome shotgun (WGS) entry which is preliminary data.</text>
</comment>
<keyword evidence="2" id="KW-1185">Reference proteome</keyword>
<evidence type="ECO:0000313" key="1">
    <source>
        <dbReference type="EMBL" id="TNN63557.1"/>
    </source>
</evidence>
<dbReference type="EMBL" id="SRLO01000270">
    <property type="protein sequence ID" value="TNN63557.1"/>
    <property type="molecule type" value="Genomic_DNA"/>
</dbReference>
<dbReference type="AlphaFoldDB" id="A0A4Z2HCE4"/>
<sequence length="195" mass="21007">MMRGRPDVEEGLKSALGRLGLGQLLAATAALEYTAVHAHRHHEATQPPALGSLRKAGVAQARPQLVQGVAEQPPVSQELAGQQLALCCRVAEREAVGARRGVKLLEERVGEVRLIRGALGNWTKDLRASSAAFIFAFFFVGPVPSNVSPFTSTAMEKTGAWTGPVWDTMRYCRPGRSSLSCTKAFFGDSDQDSFL</sequence>
<accession>A0A4Z2HCE4</accession>
<organism evidence="1 2">
    <name type="scientific">Liparis tanakae</name>
    <name type="common">Tanaka's snailfish</name>
    <dbReference type="NCBI Taxonomy" id="230148"/>
    <lineage>
        <taxon>Eukaryota</taxon>
        <taxon>Metazoa</taxon>
        <taxon>Chordata</taxon>
        <taxon>Craniata</taxon>
        <taxon>Vertebrata</taxon>
        <taxon>Euteleostomi</taxon>
        <taxon>Actinopterygii</taxon>
        <taxon>Neopterygii</taxon>
        <taxon>Teleostei</taxon>
        <taxon>Neoteleostei</taxon>
        <taxon>Acanthomorphata</taxon>
        <taxon>Eupercaria</taxon>
        <taxon>Perciformes</taxon>
        <taxon>Cottioidei</taxon>
        <taxon>Cottales</taxon>
        <taxon>Liparidae</taxon>
        <taxon>Liparis</taxon>
    </lineage>
</organism>
<proteinExistence type="predicted"/>
<gene>
    <name evidence="1" type="ORF">EYF80_026209</name>
</gene>
<name>A0A4Z2HCE4_9TELE</name>
<protein>
    <submittedName>
        <fullName evidence="1">Uncharacterized protein</fullName>
    </submittedName>
</protein>
<evidence type="ECO:0000313" key="2">
    <source>
        <dbReference type="Proteomes" id="UP000314294"/>
    </source>
</evidence>